<evidence type="ECO:0008006" key="4">
    <source>
        <dbReference type="Google" id="ProtNLM"/>
    </source>
</evidence>
<keyword evidence="2" id="KW-0472">Membrane</keyword>
<dbReference type="AlphaFoldDB" id="A0A075FVN8"/>
<evidence type="ECO:0000313" key="3">
    <source>
        <dbReference type="EMBL" id="AIE95760.1"/>
    </source>
</evidence>
<feature type="transmembrane region" description="Helical" evidence="2">
    <location>
        <begin position="638"/>
        <end position="658"/>
    </location>
</feature>
<reference evidence="3" key="1">
    <citation type="journal article" date="2014" name="Genome Biol. Evol.">
        <title>Pangenome evidence for extensive interdomain horizontal transfer affecting lineage core and shell genes in uncultured planktonic thaumarchaeota and euryarchaeota.</title>
        <authorList>
            <person name="Deschamps P."/>
            <person name="Zivanovic Y."/>
            <person name="Moreira D."/>
            <person name="Rodriguez-Valera F."/>
            <person name="Lopez-Garcia P."/>
        </authorList>
    </citation>
    <scope>NUCLEOTIDE SEQUENCE</scope>
</reference>
<sequence>MAAWLVFGAVGAACATTRKAAPEAAHSRDASRPRGTMPSEQRPSALALVTLLLAMSMSPFAVVAQDDVTCCNSTDFDLYLMGEADDGTLTPFDEDLESDEDDSQSTLVTPSILSEIKIGTWGVVWGTEGDYENSTWEFSIAYEVEGAVGVTINSTLEIRIGGSFYDGDGGIAPYLTGSGVLQISVDVGSGNVNDGDLLELTLTVRSLLFSQPGDDAGIRFLWGSEANDAHISVRFPLVDIEMKDASVLGRLVYFPIVLRSGFDDRMWTGSTGGISVQSAEVSQMPIATAVDGGVEVTFVWEAPDDSDGGSIRVDFQLKPQNGLQIDTTRTHQIVFGEDTGDSGWYPANEPLRTGGSTLDLEIDAKWNGYVVDREAMIKFDGSMSQWMRWGLDNIGNQSLSSNSWWRNLNSYSDSVPSADKHNGRVDDSELLALQGHLTGSATNLRSFMSNGLSLEIEAILGVNPIELGPTEITIDMGGTRAFSADAVTIYIDTSYNYDSMEAERQVLVETFVRSSTEEYWTEIELTAEIRSTLLEDLGAVAADDIEYKHRRWVVLEVLVVDEPELDPELDFRVEYQPSGFALYSVLYGAMMSVLFLSLGIGAAMALTKRRSSVPALVTVVALGCLALVIYVLGMPMPIVFGVSISSILLALPVALVSPKTEMTQKISRRGTGPYIDCPACSTRVPVESDVRPLRVECPSCNSMLRIEE</sequence>
<dbReference type="EMBL" id="KF900460">
    <property type="protein sequence ID" value="AIE95760.1"/>
    <property type="molecule type" value="Genomic_DNA"/>
</dbReference>
<organism evidence="3">
    <name type="scientific">uncultured marine group II/III euryarchaeote AD1000_70_A02</name>
    <dbReference type="NCBI Taxonomy" id="1457802"/>
    <lineage>
        <taxon>Archaea</taxon>
        <taxon>Methanobacteriati</taxon>
        <taxon>Methanobacteriota</taxon>
        <taxon>environmental samples</taxon>
    </lineage>
</organism>
<protein>
    <recommendedName>
        <fullName evidence="4">Transmembrane protein</fullName>
    </recommendedName>
</protein>
<proteinExistence type="predicted"/>
<evidence type="ECO:0000256" key="1">
    <source>
        <dbReference type="SAM" id="MobiDB-lite"/>
    </source>
</evidence>
<evidence type="ECO:0000256" key="2">
    <source>
        <dbReference type="SAM" id="Phobius"/>
    </source>
</evidence>
<accession>A0A075FVN8</accession>
<keyword evidence="2" id="KW-0812">Transmembrane</keyword>
<name>A0A075FVN8_9EURY</name>
<feature type="transmembrane region" description="Helical" evidence="2">
    <location>
        <begin position="613"/>
        <end position="632"/>
    </location>
</feature>
<feature type="region of interest" description="Disordered" evidence="1">
    <location>
        <begin position="21"/>
        <end position="41"/>
    </location>
</feature>
<feature type="transmembrane region" description="Helical" evidence="2">
    <location>
        <begin position="580"/>
        <end position="606"/>
    </location>
</feature>
<keyword evidence="2" id="KW-1133">Transmembrane helix</keyword>